<feature type="transmembrane region" description="Helical" evidence="6">
    <location>
        <begin position="28"/>
        <end position="46"/>
    </location>
</feature>
<reference evidence="8 9" key="1">
    <citation type="journal article" date="2023" name="G3 (Bethesda)">
        <title>A chromosome-length genome assembly and annotation of blackberry (Rubus argutus, cv. 'Hillquist').</title>
        <authorList>
            <person name="Bruna T."/>
            <person name="Aryal R."/>
            <person name="Dudchenko O."/>
            <person name="Sargent D.J."/>
            <person name="Mead D."/>
            <person name="Buti M."/>
            <person name="Cavallini A."/>
            <person name="Hytonen T."/>
            <person name="Andres J."/>
            <person name="Pham M."/>
            <person name="Weisz D."/>
            <person name="Mascagni F."/>
            <person name="Usai G."/>
            <person name="Natali L."/>
            <person name="Bassil N."/>
            <person name="Fernandez G.E."/>
            <person name="Lomsadze A."/>
            <person name="Armour M."/>
            <person name="Olukolu B."/>
            <person name="Poorten T."/>
            <person name="Britton C."/>
            <person name="Davik J."/>
            <person name="Ashrafi H."/>
            <person name="Aiden E.L."/>
            <person name="Borodovsky M."/>
            <person name="Worthington M."/>
        </authorList>
    </citation>
    <scope>NUCLEOTIDE SEQUENCE [LARGE SCALE GENOMIC DNA]</scope>
    <source>
        <strain evidence="8">PI 553951</strain>
    </source>
</reference>
<feature type="transmembrane region" description="Helical" evidence="6">
    <location>
        <begin position="52"/>
        <end position="73"/>
    </location>
</feature>
<keyword evidence="4 6" id="KW-1133">Transmembrane helix</keyword>
<evidence type="ECO:0000256" key="4">
    <source>
        <dbReference type="ARBA" id="ARBA00022989"/>
    </source>
</evidence>
<evidence type="ECO:0000256" key="5">
    <source>
        <dbReference type="ARBA" id="ARBA00023136"/>
    </source>
</evidence>
<dbReference type="EMBL" id="JBEDUW010000001">
    <property type="protein sequence ID" value="KAK9948793.1"/>
    <property type="molecule type" value="Genomic_DNA"/>
</dbReference>
<protein>
    <recommendedName>
        <fullName evidence="6">Reticulon-like protein</fullName>
    </recommendedName>
</protein>
<dbReference type="PANTHER" id="PTHR10994">
    <property type="entry name" value="RETICULON"/>
    <property type="match status" value="1"/>
</dbReference>
<proteinExistence type="predicted"/>
<dbReference type="Proteomes" id="UP001457282">
    <property type="component" value="Unassembled WGS sequence"/>
</dbReference>
<keyword evidence="2 6" id="KW-0812">Transmembrane</keyword>
<dbReference type="InterPro" id="IPR003388">
    <property type="entry name" value="Reticulon"/>
</dbReference>
<evidence type="ECO:0000259" key="7">
    <source>
        <dbReference type="PROSITE" id="PS50845"/>
    </source>
</evidence>
<organism evidence="8 9">
    <name type="scientific">Rubus argutus</name>
    <name type="common">Southern blackberry</name>
    <dbReference type="NCBI Taxonomy" id="59490"/>
    <lineage>
        <taxon>Eukaryota</taxon>
        <taxon>Viridiplantae</taxon>
        <taxon>Streptophyta</taxon>
        <taxon>Embryophyta</taxon>
        <taxon>Tracheophyta</taxon>
        <taxon>Spermatophyta</taxon>
        <taxon>Magnoliopsida</taxon>
        <taxon>eudicotyledons</taxon>
        <taxon>Gunneridae</taxon>
        <taxon>Pentapetalae</taxon>
        <taxon>rosids</taxon>
        <taxon>fabids</taxon>
        <taxon>Rosales</taxon>
        <taxon>Rosaceae</taxon>
        <taxon>Rosoideae</taxon>
        <taxon>Rosoideae incertae sedis</taxon>
        <taxon>Rubus</taxon>
    </lineage>
</organism>
<gene>
    <name evidence="8" type="ORF">M0R45_004355</name>
</gene>
<accession>A0AAW1YJL6</accession>
<dbReference type="PROSITE" id="PS50845">
    <property type="entry name" value="RETICULON"/>
    <property type="match status" value="1"/>
</dbReference>
<sequence>MSETYQSPLPTSDTLRDMFLWKKKKQSVLVLLIATATWVLLEVYHFNFLTVFSWAAMFIVTSLFLWGNVLRIFKKEPPNLLRKLEVTEETALEMGNTVRAWIEGGIRWMFRVAAEREWFVFARTAAGLWLLSRVGRYLDLLTFLYTGIIMGMTILVIYTRYKENLKRSEEWVKAQARSYYDMVDEKVVKKIKNKVTVTEENYKNKKVE</sequence>
<evidence type="ECO:0000256" key="1">
    <source>
        <dbReference type="ARBA" id="ARBA00004477"/>
    </source>
</evidence>
<evidence type="ECO:0000256" key="3">
    <source>
        <dbReference type="ARBA" id="ARBA00022824"/>
    </source>
</evidence>
<keyword evidence="9" id="KW-1185">Reference proteome</keyword>
<dbReference type="GO" id="GO:0005789">
    <property type="term" value="C:endoplasmic reticulum membrane"/>
    <property type="evidence" value="ECO:0007669"/>
    <property type="project" value="UniProtKB-SubCell"/>
</dbReference>
<dbReference type="AlphaFoldDB" id="A0AAW1YJL6"/>
<dbReference type="PANTHER" id="PTHR10994:SF145">
    <property type="entry name" value="RETICULON-LIKE PROTEIN B13"/>
    <property type="match status" value="1"/>
</dbReference>
<dbReference type="InterPro" id="IPR045064">
    <property type="entry name" value="Reticulon-like"/>
</dbReference>
<feature type="transmembrane region" description="Helical" evidence="6">
    <location>
        <begin position="140"/>
        <end position="158"/>
    </location>
</feature>
<feature type="domain" description="Reticulon" evidence="7">
    <location>
        <begin position="15"/>
        <end position="208"/>
    </location>
</feature>
<evidence type="ECO:0000256" key="6">
    <source>
        <dbReference type="RuleBase" id="RU363132"/>
    </source>
</evidence>
<evidence type="ECO:0000313" key="8">
    <source>
        <dbReference type="EMBL" id="KAK9948793.1"/>
    </source>
</evidence>
<keyword evidence="5 6" id="KW-0472">Membrane</keyword>
<evidence type="ECO:0000313" key="9">
    <source>
        <dbReference type="Proteomes" id="UP001457282"/>
    </source>
</evidence>
<dbReference type="GO" id="GO:0009617">
    <property type="term" value="P:response to bacterium"/>
    <property type="evidence" value="ECO:0007669"/>
    <property type="project" value="InterPro"/>
</dbReference>
<keyword evidence="3 6" id="KW-0256">Endoplasmic reticulum</keyword>
<evidence type="ECO:0000256" key="2">
    <source>
        <dbReference type="ARBA" id="ARBA00022692"/>
    </source>
</evidence>
<dbReference type="Pfam" id="PF02453">
    <property type="entry name" value="Reticulon"/>
    <property type="match status" value="1"/>
</dbReference>
<name>A0AAW1YJL6_RUBAR</name>
<comment type="caution">
    <text evidence="8">The sequence shown here is derived from an EMBL/GenBank/DDBJ whole genome shotgun (WGS) entry which is preliminary data.</text>
</comment>
<comment type="subcellular location">
    <subcellularLocation>
        <location evidence="1 6">Endoplasmic reticulum membrane</location>
        <topology evidence="1 6">Multi-pass membrane protein</topology>
    </subcellularLocation>
</comment>